<evidence type="ECO:0000313" key="2">
    <source>
        <dbReference type="Proteomes" id="UP000030949"/>
    </source>
</evidence>
<dbReference type="EMBL" id="JQGJ01000003">
    <property type="protein sequence ID" value="KHK65626.1"/>
    <property type="molecule type" value="Genomic_DNA"/>
</dbReference>
<comment type="caution">
    <text evidence="1">The sequence shown here is derived from an EMBL/GenBank/DDBJ whole genome shotgun (WGS) entry which is preliminary data.</text>
</comment>
<organism evidence="1 2">
    <name type="scientific">Pseudomonas frederiksbergensis</name>
    <dbReference type="NCBI Taxonomy" id="104087"/>
    <lineage>
        <taxon>Bacteria</taxon>
        <taxon>Pseudomonadati</taxon>
        <taxon>Pseudomonadota</taxon>
        <taxon>Gammaproteobacteria</taxon>
        <taxon>Pseudomonadales</taxon>
        <taxon>Pseudomonadaceae</taxon>
        <taxon>Pseudomonas</taxon>
    </lineage>
</organism>
<dbReference type="AlphaFoldDB" id="A0A0B1Z8Z0"/>
<proteinExistence type="predicted"/>
<dbReference type="Proteomes" id="UP000030949">
    <property type="component" value="Unassembled WGS sequence"/>
</dbReference>
<reference evidence="2" key="1">
    <citation type="submission" date="2015-03" db="EMBL/GenBank/DDBJ databases">
        <title>Pseudomonas frederiksbergensis hydrocarbon degrader.</title>
        <authorList>
            <person name="Brown L.M."/>
            <person name="Ruiz O.N."/>
            <person name="Mueller S."/>
            <person name="Gunasekera T.S."/>
        </authorList>
    </citation>
    <scope>NUCLEOTIDE SEQUENCE [LARGE SCALE GENOMIC DNA]</scope>
    <source>
        <strain evidence="2">SI8</strain>
    </source>
</reference>
<protein>
    <submittedName>
        <fullName evidence="1">Uncharacterized protein</fullName>
    </submittedName>
</protein>
<sequence length="82" mass="9258">MMTVYFLVMTICSGMEGCVEERKTGPTYTSRQLCIETAKEMAPRKGVKYKCRSERLWVSNEVKSPGSYDAVVSTKVKEQPTP</sequence>
<name>A0A0B1Z8Z0_9PSED</name>
<gene>
    <name evidence="1" type="ORF">JZ00_07035</name>
</gene>
<accession>A0A0B1Z8Z0</accession>
<dbReference type="OrthoDB" id="6975952at2"/>
<dbReference type="RefSeq" id="WP_039589825.1">
    <property type="nucleotide sequence ID" value="NZ_JQGJ02000005.1"/>
</dbReference>
<evidence type="ECO:0000313" key="1">
    <source>
        <dbReference type="EMBL" id="KHK65626.1"/>
    </source>
</evidence>